<dbReference type="Proteomes" id="UP001314263">
    <property type="component" value="Unassembled WGS sequence"/>
</dbReference>
<dbReference type="EMBL" id="CAUYUE010000002">
    <property type="protein sequence ID" value="CAK0747297.1"/>
    <property type="molecule type" value="Genomic_DNA"/>
</dbReference>
<sequence>MSYPDTSSGCSQTSSALPMRYCSCWLSIAQSYARSASLHPEAAAQLEGVWPPSRQQVEDNELTTDVLLTRWRSLMASERRAFCWDLSSMRQAVLGSQNP</sequence>
<keyword evidence="2" id="KW-1185">Reference proteome</keyword>
<evidence type="ECO:0000313" key="1">
    <source>
        <dbReference type="EMBL" id="CAK0747297.1"/>
    </source>
</evidence>
<name>A0AAV1HWG9_9CHLO</name>
<reference evidence="1 2" key="1">
    <citation type="submission" date="2023-10" db="EMBL/GenBank/DDBJ databases">
        <authorList>
            <person name="Maclean D."/>
            <person name="Macfadyen A."/>
        </authorList>
    </citation>
    <scope>NUCLEOTIDE SEQUENCE [LARGE SCALE GENOMIC DNA]</scope>
</reference>
<organism evidence="1 2">
    <name type="scientific">Coccomyxa viridis</name>
    <dbReference type="NCBI Taxonomy" id="1274662"/>
    <lineage>
        <taxon>Eukaryota</taxon>
        <taxon>Viridiplantae</taxon>
        <taxon>Chlorophyta</taxon>
        <taxon>core chlorophytes</taxon>
        <taxon>Trebouxiophyceae</taxon>
        <taxon>Trebouxiophyceae incertae sedis</taxon>
        <taxon>Coccomyxaceae</taxon>
        <taxon>Coccomyxa</taxon>
    </lineage>
</organism>
<proteinExistence type="predicted"/>
<comment type="caution">
    <text evidence="1">The sequence shown here is derived from an EMBL/GenBank/DDBJ whole genome shotgun (WGS) entry which is preliminary data.</text>
</comment>
<dbReference type="AlphaFoldDB" id="A0AAV1HWG9"/>
<evidence type="ECO:0000313" key="2">
    <source>
        <dbReference type="Proteomes" id="UP001314263"/>
    </source>
</evidence>
<protein>
    <submittedName>
        <fullName evidence="1">Uncharacterized protein</fullName>
    </submittedName>
</protein>
<gene>
    <name evidence="1" type="ORF">CVIRNUC_001755</name>
</gene>
<accession>A0AAV1HWG9</accession>